<organism evidence="6 7">
    <name type="scientific">Candidatus Faecivivens stercoripullorum</name>
    <dbReference type="NCBI Taxonomy" id="2840805"/>
    <lineage>
        <taxon>Bacteria</taxon>
        <taxon>Bacillati</taxon>
        <taxon>Bacillota</taxon>
        <taxon>Clostridia</taxon>
        <taxon>Eubacteriales</taxon>
        <taxon>Oscillospiraceae</taxon>
        <taxon>Oscillospiraceae incertae sedis</taxon>
        <taxon>Candidatus Faecivivens</taxon>
    </lineage>
</organism>
<evidence type="ECO:0000256" key="2">
    <source>
        <dbReference type="ARBA" id="ARBA00023015"/>
    </source>
</evidence>
<evidence type="ECO:0000259" key="5">
    <source>
        <dbReference type="PROSITE" id="PS50937"/>
    </source>
</evidence>
<comment type="caution">
    <text evidence="6">The sequence shown here is derived from an EMBL/GenBank/DDBJ whole genome shotgun (WGS) entry which is preliminary data.</text>
</comment>
<dbReference type="EMBL" id="DVLW01000057">
    <property type="protein sequence ID" value="HIT93970.1"/>
    <property type="molecule type" value="Genomic_DNA"/>
</dbReference>
<feature type="domain" description="HTH merR-type" evidence="5">
    <location>
        <begin position="5"/>
        <end position="75"/>
    </location>
</feature>
<evidence type="ECO:0000313" key="6">
    <source>
        <dbReference type="EMBL" id="HIT93970.1"/>
    </source>
</evidence>
<keyword evidence="4" id="KW-0804">Transcription</keyword>
<dbReference type="SUPFAM" id="SSF46955">
    <property type="entry name" value="Putative DNA-binding domain"/>
    <property type="match status" value="1"/>
</dbReference>
<keyword evidence="2" id="KW-0805">Transcription regulation</keyword>
<dbReference type="Pfam" id="PF13411">
    <property type="entry name" value="MerR_1"/>
    <property type="match status" value="1"/>
</dbReference>
<dbReference type="PANTHER" id="PTHR30204:SF69">
    <property type="entry name" value="MERR-FAMILY TRANSCRIPTIONAL REGULATOR"/>
    <property type="match status" value="1"/>
</dbReference>
<reference evidence="6" key="2">
    <citation type="journal article" date="2021" name="PeerJ">
        <title>Extensive microbial diversity within the chicken gut microbiome revealed by metagenomics and culture.</title>
        <authorList>
            <person name="Gilroy R."/>
            <person name="Ravi A."/>
            <person name="Getino M."/>
            <person name="Pursley I."/>
            <person name="Horton D.L."/>
            <person name="Alikhan N.F."/>
            <person name="Baker D."/>
            <person name="Gharbi K."/>
            <person name="Hall N."/>
            <person name="Watson M."/>
            <person name="Adriaenssens E.M."/>
            <person name="Foster-Nyarko E."/>
            <person name="Jarju S."/>
            <person name="Secka A."/>
            <person name="Antonio M."/>
            <person name="Oren A."/>
            <person name="Chaudhuri R.R."/>
            <person name="La Ragione R."/>
            <person name="Hildebrand F."/>
            <person name="Pallen M.J."/>
        </authorList>
    </citation>
    <scope>NUCLEOTIDE SEQUENCE</scope>
    <source>
        <strain evidence="6">ChiBcec7-5410</strain>
    </source>
</reference>
<dbReference type="Gene3D" id="1.10.1660.10">
    <property type="match status" value="1"/>
</dbReference>
<dbReference type="InterPro" id="IPR047057">
    <property type="entry name" value="MerR_fam"/>
</dbReference>
<dbReference type="InterPro" id="IPR009061">
    <property type="entry name" value="DNA-bd_dom_put_sf"/>
</dbReference>
<sequence>MPEKRYRIGEVSKITGISKDTLHFYNKAGLLIPDYTDPENRYRYYSRWNLWQLDIITICRRLGISLQQVKAVLEAHDNNRIAALLMEYREEALRLSRYYQQAADDILWYWQQNQQIQAAKKFTDYGHVTCQYFDQETAIAGVPGHGSDSCHANLQMAAQRQLKQTGSIRRRYGYILDIAGLSEGEMIKRQEYLKIDGSKYELAAPENLLIIPAGDYAVCRIHVMEDRADFSPLLDWLNENGRTAQAVYAEEIGLQLFDYLVSYDCLVRAKLTEKKSEKNS</sequence>
<dbReference type="GO" id="GO:0003700">
    <property type="term" value="F:DNA-binding transcription factor activity"/>
    <property type="evidence" value="ECO:0007669"/>
    <property type="project" value="InterPro"/>
</dbReference>
<evidence type="ECO:0000256" key="4">
    <source>
        <dbReference type="ARBA" id="ARBA00023163"/>
    </source>
</evidence>
<accession>A0A9D1KRD3</accession>
<keyword evidence="3" id="KW-0238">DNA-binding</keyword>
<proteinExistence type="predicted"/>
<dbReference type="GO" id="GO:0003677">
    <property type="term" value="F:DNA binding"/>
    <property type="evidence" value="ECO:0007669"/>
    <property type="project" value="UniProtKB-KW"/>
</dbReference>
<dbReference type="InterPro" id="IPR000551">
    <property type="entry name" value="MerR-type_HTH_dom"/>
</dbReference>
<evidence type="ECO:0000256" key="1">
    <source>
        <dbReference type="ARBA" id="ARBA00022491"/>
    </source>
</evidence>
<reference evidence="6" key="1">
    <citation type="submission" date="2020-10" db="EMBL/GenBank/DDBJ databases">
        <authorList>
            <person name="Gilroy R."/>
        </authorList>
    </citation>
    <scope>NUCLEOTIDE SEQUENCE</scope>
    <source>
        <strain evidence="6">ChiBcec7-5410</strain>
    </source>
</reference>
<dbReference type="AlphaFoldDB" id="A0A9D1KRD3"/>
<gene>
    <name evidence="6" type="ORF">IAC43_02170</name>
</gene>
<dbReference type="SMART" id="SM00422">
    <property type="entry name" value="HTH_MERR"/>
    <property type="match status" value="1"/>
</dbReference>
<dbReference type="PANTHER" id="PTHR30204">
    <property type="entry name" value="REDOX-CYCLING DRUG-SENSING TRANSCRIPTIONAL ACTIVATOR SOXR"/>
    <property type="match status" value="1"/>
</dbReference>
<keyword evidence="1" id="KW-0678">Repressor</keyword>
<protein>
    <submittedName>
        <fullName evidence="6">MerR family transcriptional regulator</fullName>
    </submittedName>
</protein>
<name>A0A9D1KRD3_9FIRM</name>
<evidence type="ECO:0000313" key="7">
    <source>
        <dbReference type="Proteomes" id="UP000824160"/>
    </source>
</evidence>
<dbReference type="PROSITE" id="PS50937">
    <property type="entry name" value="HTH_MERR_2"/>
    <property type="match status" value="1"/>
</dbReference>
<evidence type="ECO:0000256" key="3">
    <source>
        <dbReference type="ARBA" id="ARBA00023125"/>
    </source>
</evidence>
<dbReference type="Proteomes" id="UP000824160">
    <property type="component" value="Unassembled WGS sequence"/>
</dbReference>